<evidence type="ECO:0000256" key="8">
    <source>
        <dbReference type="ARBA" id="ARBA00023192"/>
    </source>
</evidence>
<comment type="similarity">
    <text evidence="3">Belongs to the cysteine synthase/cystathionine beta-synthase family.</text>
</comment>
<dbReference type="Gene3D" id="3.40.50.1100">
    <property type="match status" value="2"/>
</dbReference>
<proteinExistence type="inferred from homology"/>
<sequence>MLNSFKAIGKTPIVALGNFAPEVKLFAKLESFNPLSSVKDRAAYGMLVRAEQRGELQAGDLIVEPTSGNTGIALAWIARLKGYPLILTMPETMSLERRRILAFLGAEIVLTEGPKGMTGAIEKAREIAEAQKAYLPNQFENPGNPEFHFETTGPEIWRDFVGKVDIAVFGVGTGGTLTGAGGYLKGKNPKLKIVAVEPAESPILSGGSHRPHKIQGIGAGFVPKILKTALIDSVETVSSDEAIAVSKALAQKEGLFVGISSGAAAAAARRVAIQNPDKVVITLFPDTAERYFSTDLFNPA</sequence>
<evidence type="ECO:0000256" key="6">
    <source>
        <dbReference type="ARBA" id="ARBA00022679"/>
    </source>
</evidence>
<evidence type="ECO:0000313" key="14">
    <source>
        <dbReference type="EMBL" id="VFJ92841.1"/>
    </source>
</evidence>
<gene>
    <name evidence="13" type="ORF">BECKH772A_GA0070896_1000833</name>
    <name evidence="14" type="ORF">BECKH772B_GA0070898_1003418</name>
    <name evidence="15" type="ORF">BECKH772C_GA0070978_1000117</name>
</gene>
<dbReference type="NCBIfam" id="TIGR01139">
    <property type="entry name" value="cysK"/>
    <property type="match status" value="1"/>
</dbReference>
<evidence type="ECO:0000256" key="1">
    <source>
        <dbReference type="ARBA" id="ARBA00001933"/>
    </source>
</evidence>
<evidence type="ECO:0000256" key="10">
    <source>
        <dbReference type="PIRSR" id="PIRSR605856-50"/>
    </source>
</evidence>
<evidence type="ECO:0000256" key="3">
    <source>
        <dbReference type="ARBA" id="ARBA00007103"/>
    </source>
</evidence>
<evidence type="ECO:0000256" key="5">
    <source>
        <dbReference type="ARBA" id="ARBA00022605"/>
    </source>
</evidence>
<dbReference type="Pfam" id="PF00291">
    <property type="entry name" value="PALP"/>
    <property type="match status" value="1"/>
</dbReference>
<evidence type="ECO:0000259" key="12">
    <source>
        <dbReference type="Pfam" id="PF00291"/>
    </source>
</evidence>
<dbReference type="FunFam" id="3.40.50.1100:FF:000006">
    <property type="entry name" value="Cysteine synthase"/>
    <property type="match status" value="1"/>
</dbReference>
<dbReference type="EMBL" id="CAADFI010000034">
    <property type="protein sequence ID" value="VFJ92841.1"/>
    <property type="molecule type" value="Genomic_DNA"/>
</dbReference>
<dbReference type="InterPro" id="IPR001926">
    <property type="entry name" value="TrpB-like_PALP"/>
</dbReference>
<comment type="pathway">
    <text evidence="2">Amino-acid biosynthesis; L-cysteine biosynthesis; L-cysteine from L-serine: step 2/2.</text>
</comment>
<accession>A0A450UJY2</accession>
<feature type="binding site" evidence="10">
    <location>
        <position position="69"/>
    </location>
    <ligand>
        <name>pyridoxal 5'-phosphate</name>
        <dbReference type="ChEBI" id="CHEBI:597326"/>
    </ligand>
</feature>
<evidence type="ECO:0000313" key="15">
    <source>
        <dbReference type="EMBL" id="VFJ94809.1"/>
    </source>
</evidence>
<comment type="catalytic activity">
    <reaction evidence="9">
        <text>O-acetyl-L-serine + hydrogen sulfide = L-cysteine + acetate</text>
        <dbReference type="Rhea" id="RHEA:14829"/>
        <dbReference type="ChEBI" id="CHEBI:29919"/>
        <dbReference type="ChEBI" id="CHEBI:30089"/>
        <dbReference type="ChEBI" id="CHEBI:35235"/>
        <dbReference type="ChEBI" id="CHEBI:58340"/>
        <dbReference type="EC" id="2.5.1.47"/>
    </reaction>
</comment>
<keyword evidence="6" id="KW-0808">Transferase</keyword>
<evidence type="ECO:0000256" key="4">
    <source>
        <dbReference type="ARBA" id="ARBA00012681"/>
    </source>
</evidence>
<keyword evidence="7 10" id="KW-0663">Pyridoxal phosphate</keyword>
<dbReference type="CDD" id="cd01561">
    <property type="entry name" value="CBS_like"/>
    <property type="match status" value="1"/>
</dbReference>
<dbReference type="GO" id="GO:0006535">
    <property type="term" value="P:cysteine biosynthetic process from serine"/>
    <property type="evidence" value="ECO:0007669"/>
    <property type="project" value="InterPro"/>
</dbReference>
<feature type="modified residue" description="N6-(pyridoxal phosphate)lysine" evidence="11">
    <location>
        <position position="39"/>
    </location>
</feature>
<dbReference type="SUPFAM" id="SSF53686">
    <property type="entry name" value="Tryptophan synthase beta subunit-like PLP-dependent enzymes"/>
    <property type="match status" value="1"/>
</dbReference>
<evidence type="ECO:0000313" key="13">
    <source>
        <dbReference type="EMBL" id="VFJ88424.1"/>
    </source>
</evidence>
<evidence type="ECO:0000256" key="2">
    <source>
        <dbReference type="ARBA" id="ARBA00004962"/>
    </source>
</evidence>
<keyword evidence="8" id="KW-0198">Cysteine biosynthesis</keyword>
<dbReference type="EMBL" id="CAADFG010000008">
    <property type="protein sequence ID" value="VFJ88424.1"/>
    <property type="molecule type" value="Genomic_DNA"/>
</dbReference>
<comment type="cofactor">
    <cofactor evidence="1 10">
        <name>pyridoxal 5'-phosphate</name>
        <dbReference type="ChEBI" id="CHEBI:597326"/>
    </cofactor>
</comment>
<dbReference type="InterPro" id="IPR005856">
    <property type="entry name" value="Cys_synth"/>
</dbReference>
<dbReference type="EMBL" id="CAADFJ010000001">
    <property type="protein sequence ID" value="VFJ94809.1"/>
    <property type="molecule type" value="Genomic_DNA"/>
</dbReference>
<reference evidence="14" key="1">
    <citation type="submission" date="2019-02" db="EMBL/GenBank/DDBJ databases">
        <authorList>
            <person name="Gruber-Vodicka R. H."/>
            <person name="Seah K. B. B."/>
        </authorList>
    </citation>
    <scope>NUCLEOTIDE SEQUENCE</scope>
    <source>
        <strain evidence="15">BECK_SA2B12</strain>
        <strain evidence="13">BECK_SA2B15</strain>
        <strain evidence="14">BECK_SA2B20</strain>
    </source>
</reference>
<dbReference type="InterPro" id="IPR036052">
    <property type="entry name" value="TrpB-like_PALP_sf"/>
</dbReference>
<protein>
    <recommendedName>
        <fullName evidence="4">cysteine synthase</fullName>
        <ecNumber evidence="4">2.5.1.47</ecNumber>
    </recommendedName>
</protein>
<evidence type="ECO:0000256" key="9">
    <source>
        <dbReference type="ARBA" id="ARBA00047931"/>
    </source>
</evidence>
<feature type="binding site" evidence="10">
    <location>
        <position position="260"/>
    </location>
    <ligand>
        <name>pyridoxal 5'-phosphate</name>
        <dbReference type="ChEBI" id="CHEBI:597326"/>
    </ligand>
</feature>
<name>A0A450UJY2_9GAMM</name>
<keyword evidence="5" id="KW-0028">Amino-acid biosynthesis</keyword>
<evidence type="ECO:0000256" key="11">
    <source>
        <dbReference type="PIRSR" id="PIRSR605856-51"/>
    </source>
</evidence>
<dbReference type="InterPro" id="IPR050214">
    <property type="entry name" value="Cys_Synth/Cystath_Beta-Synth"/>
</dbReference>
<dbReference type="EC" id="2.5.1.47" evidence="4"/>
<dbReference type="NCBIfam" id="TIGR01136">
    <property type="entry name" value="cysKM"/>
    <property type="match status" value="1"/>
</dbReference>
<feature type="domain" description="Tryptophan synthase beta chain-like PALP" evidence="12">
    <location>
        <begin position="6"/>
        <end position="285"/>
    </location>
</feature>
<organism evidence="14">
    <name type="scientific">Candidatus Kentrum eta</name>
    <dbReference type="NCBI Taxonomy" id="2126337"/>
    <lineage>
        <taxon>Bacteria</taxon>
        <taxon>Pseudomonadati</taxon>
        <taxon>Pseudomonadota</taxon>
        <taxon>Gammaproteobacteria</taxon>
        <taxon>Candidatus Kentrum</taxon>
    </lineage>
</organism>
<feature type="binding site" evidence="10">
    <location>
        <begin position="172"/>
        <end position="176"/>
    </location>
    <ligand>
        <name>pyridoxal 5'-phosphate</name>
        <dbReference type="ChEBI" id="CHEBI:597326"/>
    </ligand>
</feature>
<dbReference type="AlphaFoldDB" id="A0A450UJY2"/>
<dbReference type="GO" id="GO:0004124">
    <property type="term" value="F:cysteine synthase activity"/>
    <property type="evidence" value="ECO:0007669"/>
    <property type="project" value="UniProtKB-EC"/>
</dbReference>
<evidence type="ECO:0000256" key="7">
    <source>
        <dbReference type="ARBA" id="ARBA00022898"/>
    </source>
</evidence>
<dbReference type="PANTHER" id="PTHR10314">
    <property type="entry name" value="CYSTATHIONINE BETA-SYNTHASE"/>
    <property type="match status" value="1"/>
</dbReference>
<dbReference type="InterPro" id="IPR005859">
    <property type="entry name" value="CysK"/>
</dbReference>